<keyword evidence="2" id="KW-0560">Oxidoreductase</keyword>
<evidence type="ECO:0000256" key="4">
    <source>
        <dbReference type="SAM" id="MobiDB-lite"/>
    </source>
</evidence>
<dbReference type="SUPFAM" id="SSF51735">
    <property type="entry name" value="NAD(P)-binding Rossmann-fold domains"/>
    <property type="match status" value="1"/>
</dbReference>
<protein>
    <submittedName>
        <fullName evidence="6">SDR family oxidoreductase</fullName>
    </submittedName>
</protein>
<dbReference type="Proteomes" id="UP000286287">
    <property type="component" value="Unassembled WGS sequence"/>
</dbReference>
<organism evidence="6 7">
    <name type="scientific">Deinococcus cavernae</name>
    <dbReference type="NCBI Taxonomy" id="2320857"/>
    <lineage>
        <taxon>Bacteria</taxon>
        <taxon>Thermotogati</taxon>
        <taxon>Deinococcota</taxon>
        <taxon>Deinococci</taxon>
        <taxon>Deinococcales</taxon>
        <taxon>Deinococcaceae</taxon>
        <taxon>Deinococcus</taxon>
    </lineage>
</organism>
<gene>
    <name evidence="6" type="ORF">D3875_22000</name>
</gene>
<evidence type="ECO:0000256" key="1">
    <source>
        <dbReference type="ARBA" id="ARBA00006484"/>
    </source>
</evidence>
<dbReference type="SMART" id="SM00822">
    <property type="entry name" value="PKS_KR"/>
    <property type="match status" value="1"/>
</dbReference>
<dbReference type="EMBL" id="QYUJ01000030">
    <property type="protein sequence ID" value="RJF69002.1"/>
    <property type="molecule type" value="Genomic_DNA"/>
</dbReference>
<name>A0A418UZX2_9DEIO</name>
<dbReference type="InterPro" id="IPR002347">
    <property type="entry name" value="SDR_fam"/>
</dbReference>
<dbReference type="InterPro" id="IPR057326">
    <property type="entry name" value="KR_dom"/>
</dbReference>
<dbReference type="PRINTS" id="PR00081">
    <property type="entry name" value="GDHRDH"/>
</dbReference>
<dbReference type="InterPro" id="IPR036291">
    <property type="entry name" value="NAD(P)-bd_dom_sf"/>
</dbReference>
<feature type="domain" description="Ketoreductase" evidence="5">
    <location>
        <begin position="31"/>
        <end position="214"/>
    </location>
</feature>
<accession>A0A418UZX2</accession>
<evidence type="ECO:0000256" key="2">
    <source>
        <dbReference type="ARBA" id="ARBA00023002"/>
    </source>
</evidence>
<dbReference type="GO" id="GO:0016491">
    <property type="term" value="F:oxidoreductase activity"/>
    <property type="evidence" value="ECO:0007669"/>
    <property type="project" value="UniProtKB-KW"/>
</dbReference>
<dbReference type="OrthoDB" id="151996at2"/>
<dbReference type="PROSITE" id="PS00061">
    <property type="entry name" value="ADH_SHORT"/>
    <property type="match status" value="1"/>
</dbReference>
<feature type="region of interest" description="Disordered" evidence="4">
    <location>
        <begin position="300"/>
        <end position="330"/>
    </location>
</feature>
<evidence type="ECO:0000256" key="3">
    <source>
        <dbReference type="RuleBase" id="RU000363"/>
    </source>
</evidence>
<sequence>MRIPKRLMLVAGVAALSARRALKAPYDLGGKVALISGGSRGLGLALARELVARGAKVSLLARDGAELDRAAQDIRGRGGEAYTVVADVTQPADLTRAVAETVAHFGRLDIVVNNAGIIQTGPLENMTDEDFVRIMEVNAFGALRLTRAALPHLKKNAGRVLIVSSVGGKVAVPHLGPYSVSKFASYGLGQALRAELAQHGVGVTTVLPSLMRTGSARQAEVKGQYEKEYALFATLDNLPVLSLDAAVAARRAVDALVRGNAQAMIGGPALLLGWASNLAPELTADLMALTTRFLPAATASDAARPGKQVETEATRNNPIKGQAEREFNQK</sequence>
<dbReference type="RefSeq" id="WP_119766866.1">
    <property type="nucleotide sequence ID" value="NZ_QYUJ01000030.1"/>
</dbReference>
<dbReference type="FunFam" id="3.40.50.720:FF:000084">
    <property type="entry name" value="Short-chain dehydrogenase reductase"/>
    <property type="match status" value="1"/>
</dbReference>
<dbReference type="InterPro" id="IPR020904">
    <property type="entry name" value="Sc_DH/Rdtase_CS"/>
</dbReference>
<dbReference type="AlphaFoldDB" id="A0A418UZX2"/>
<evidence type="ECO:0000259" key="5">
    <source>
        <dbReference type="SMART" id="SM00822"/>
    </source>
</evidence>
<comment type="similarity">
    <text evidence="1 3">Belongs to the short-chain dehydrogenases/reductases (SDR) family.</text>
</comment>
<dbReference type="PRINTS" id="PR00080">
    <property type="entry name" value="SDRFAMILY"/>
</dbReference>
<dbReference type="PANTHER" id="PTHR44196">
    <property type="entry name" value="DEHYDROGENASE/REDUCTASE SDR FAMILY MEMBER 7B"/>
    <property type="match status" value="1"/>
</dbReference>
<evidence type="ECO:0000313" key="7">
    <source>
        <dbReference type="Proteomes" id="UP000286287"/>
    </source>
</evidence>
<proteinExistence type="inferred from homology"/>
<evidence type="ECO:0000313" key="6">
    <source>
        <dbReference type="EMBL" id="RJF69002.1"/>
    </source>
</evidence>
<dbReference type="CDD" id="cd05233">
    <property type="entry name" value="SDR_c"/>
    <property type="match status" value="1"/>
</dbReference>
<dbReference type="GO" id="GO:0016020">
    <property type="term" value="C:membrane"/>
    <property type="evidence" value="ECO:0007669"/>
    <property type="project" value="TreeGrafter"/>
</dbReference>
<keyword evidence="7" id="KW-1185">Reference proteome</keyword>
<dbReference type="PANTHER" id="PTHR44196:SF1">
    <property type="entry name" value="DEHYDROGENASE_REDUCTASE SDR FAMILY MEMBER 7B"/>
    <property type="match status" value="1"/>
</dbReference>
<dbReference type="Pfam" id="PF00106">
    <property type="entry name" value="adh_short"/>
    <property type="match status" value="1"/>
</dbReference>
<reference evidence="6 7" key="1">
    <citation type="submission" date="2018-09" db="EMBL/GenBank/DDBJ databases">
        <authorList>
            <person name="Zhu H."/>
        </authorList>
    </citation>
    <scope>NUCLEOTIDE SEQUENCE [LARGE SCALE GENOMIC DNA]</scope>
    <source>
        <strain evidence="6 7">K2S05-167</strain>
    </source>
</reference>
<comment type="caution">
    <text evidence="6">The sequence shown here is derived from an EMBL/GenBank/DDBJ whole genome shotgun (WGS) entry which is preliminary data.</text>
</comment>
<dbReference type="Gene3D" id="3.40.50.720">
    <property type="entry name" value="NAD(P)-binding Rossmann-like Domain"/>
    <property type="match status" value="1"/>
</dbReference>